<name>A0A964W0R5_9CLOT</name>
<sequence length="98" mass="11077">MLEKIRAALRIKNSSEKINEDITDLIEACKLDLKLAGIKNIDETDALIIQAVKIYCKANFGLDNKDSEKYQRSYEMLKTSLALCGDYNTESESVEVVE</sequence>
<evidence type="ECO:0000313" key="2">
    <source>
        <dbReference type="Proteomes" id="UP000656077"/>
    </source>
</evidence>
<dbReference type="EMBL" id="WSRQ01000001">
    <property type="protein sequence ID" value="MVX62243.1"/>
    <property type="molecule type" value="Genomic_DNA"/>
</dbReference>
<dbReference type="Pfam" id="PF24829">
    <property type="entry name" value="Phage_connect_2"/>
    <property type="match status" value="1"/>
</dbReference>
<comment type="caution">
    <text evidence="1">The sequence shown here is derived from an EMBL/GenBank/DDBJ whole genome shotgun (WGS) entry which is preliminary data.</text>
</comment>
<organism evidence="1 2">
    <name type="scientific">Clostridium chromiireducens</name>
    <dbReference type="NCBI Taxonomy" id="225345"/>
    <lineage>
        <taxon>Bacteria</taxon>
        <taxon>Bacillati</taxon>
        <taxon>Bacillota</taxon>
        <taxon>Clostridia</taxon>
        <taxon>Eubacteriales</taxon>
        <taxon>Clostridiaceae</taxon>
        <taxon>Clostridium</taxon>
    </lineage>
</organism>
<dbReference type="AlphaFoldDB" id="A0A964W0R5"/>
<proteinExistence type="predicted"/>
<evidence type="ECO:0000313" key="1">
    <source>
        <dbReference type="EMBL" id="MVX62243.1"/>
    </source>
</evidence>
<dbReference type="NCBIfam" id="TIGR01560">
    <property type="entry name" value="put_DNA_pack"/>
    <property type="match status" value="1"/>
</dbReference>
<dbReference type="InterPro" id="IPR056951">
    <property type="entry name" value="Phage_connect_2"/>
</dbReference>
<accession>A0A964W0R5</accession>
<dbReference type="RefSeq" id="WP_160357689.1">
    <property type="nucleotide sequence ID" value="NZ_WSRQ01000001.1"/>
</dbReference>
<dbReference type="InterPro" id="IPR006450">
    <property type="entry name" value="Phage_HK97_gp6-like"/>
</dbReference>
<gene>
    <name evidence="1" type="ORF">GKZ28_00825</name>
</gene>
<protein>
    <submittedName>
        <fullName evidence="1">DNA-packaging protein</fullName>
    </submittedName>
</protein>
<dbReference type="Proteomes" id="UP000656077">
    <property type="component" value="Unassembled WGS sequence"/>
</dbReference>
<reference evidence="1" key="1">
    <citation type="submission" date="2019-12" db="EMBL/GenBank/DDBJ databases">
        <title>Microbes associate with the intestines of laboratory mice.</title>
        <authorList>
            <person name="Navarre W."/>
            <person name="Wong E."/>
        </authorList>
    </citation>
    <scope>NUCLEOTIDE SEQUENCE</scope>
    <source>
        <strain evidence="1">NM79_F5</strain>
    </source>
</reference>